<name>T1G8R8_HELRO</name>
<dbReference type="HOGENOM" id="CLU_1631228_0_0_1"/>
<feature type="domain" description="TSP C-terminal" evidence="1">
    <location>
        <begin position="1"/>
        <end position="143"/>
    </location>
</feature>
<proteinExistence type="predicted"/>
<dbReference type="PANTHER" id="PTHR10199">
    <property type="entry name" value="THROMBOSPONDIN"/>
    <property type="match status" value="1"/>
</dbReference>
<evidence type="ECO:0000313" key="2">
    <source>
        <dbReference type="EMBL" id="ESO00747.1"/>
    </source>
</evidence>
<reference evidence="3" key="3">
    <citation type="submission" date="2015-06" db="UniProtKB">
        <authorList>
            <consortium name="EnsemblMetazoa"/>
        </authorList>
    </citation>
    <scope>IDENTIFICATION</scope>
</reference>
<keyword evidence="4" id="KW-1185">Reference proteome</keyword>
<dbReference type="KEGG" id="hro:HELRODRAFT_93045"/>
<dbReference type="InterPro" id="IPR008859">
    <property type="entry name" value="Thrombospondin_C"/>
</dbReference>
<dbReference type="OrthoDB" id="14563at2759"/>
<dbReference type="SUPFAM" id="SSF49899">
    <property type="entry name" value="Concanavalin A-like lectins/glucanases"/>
    <property type="match status" value="1"/>
</dbReference>
<dbReference type="Pfam" id="PF05735">
    <property type="entry name" value="TSP_C"/>
    <property type="match status" value="1"/>
</dbReference>
<evidence type="ECO:0000259" key="1">
    <source>
        <dbReference type="PROSITE" id="PS51236"/>
    </source>
</evidence>
<dbReference type="Proteomes" id="UP000015101">
    <property type="component" value="Unassembled WGS sequence"/>
</dbReference>
<protein>
    <recommendedName>
        <fullName evidence="1">TSP C-terminal domain-containing protein</fullName>
    </recommendedName>
</protein>
<organism evidence="3 4">
    <name type="scientific">Helobdella robusta</name>
    <name type="common">Californian leech</name>
    <dbReference type="NCBI Taxonomy" id="6412"/>
    <lineage>
        <taxon>Eukaryota</taxon>
        <taxon>Metazoa</taxon>
        <taxon>Spiralia</taxon>
        <taxon>Lophotrochozoa</taxon>
        <taxon>Annelida</taxon>
        <taxon>Clitellata</taxon>
        <taxon>Hirudinea</taxon>
        <taxon>Rhynchobdellida</taxon>
        <taxon>Glossiphoniidae</taxon>
        <taxon>Helobdella</taxon>
    </lineage>
</organism>
<dbReference type="GO" id="GO:0007155">
    <property type="term" value="P:cell adhesion"/>
    <property type="evidence" value="ECO:0007669"/>
    <property type="project" value="InterPro"/>
</dbReference>
<dbReference type="GO" id="GO:0005509">
    <property type="term" value="F:calcium ion binding"/>
    <property type="evidence" value="ECO:0007669"/>
    <property type="project" value="InterPro"/>
</dbReference>
<dbReference type="eggNOG" id="ENOG502QRK8">
    <property type="taxonomic scope" value="Eukaryota"/>
</dbReference>
<dbReference type="STRING" id="6412.T1G8R8"/>
<dbReference type="OMA" id="FWENGAN"/>
<dbReference type="InParanoid" id="T1G8R8"/>
<dbReference type="AlphaFoldDB" id="T1G8R8"/>
<gene>
    <name evidence="3" type="primary">20217465</name>
    <name evidence="2" type="ORF">HELRODRAFT_93045</name>
</gene>
<dbReference type="RefSeq" id="XP_009021155.1">
    <property type="nucleotide sequence ID" value="XM_009022907.1"/>
</dbReference>
<dbReference type="Gene3D" id="2.60.120.200">
    <property type="match status" value="1"/>
</dbReference>
<reference evidence="4" key="1">
    <citation type="submission" date="2012-12" db="EMBL/GenBank/DDBJ databases">
        <authorList>
            <person name="Hellsten U."/>
            <person name="Grimwood J."/>
            <person name="Chapman J.A."/>
            <person name="Shapiro H."/>
            <person name="Aerts A."/>
            <person name="Otillar R.P."/>
            <person name="Terry A.Y."/>
            <person name="Boore J.L."/>
            <person name="Simakov O."/>
            <person name="Marletaz F."/>
            <person name="Cho S.-J."/>
            <person name="Edsinger-Gonzales E."/>
            <person name="Havlak P."/>
            <person name="Kuo D.-H."/>
            <person name="Larsson T."/>
            <person name="Lv J."/>
            <person name="Arendt D."/>
            <person name="Savage R."/>
            <person name="Osoegawa K."/>
            <person name="de Jong P."/>
            <person name="Lindberg D.R."/>
            <person name="Seaver E.C."/>
            <person name="Weisblat D.A."/>
            <person name="Putnam N.H."/>
            <person name="Grigoriev I.V."/>
            <person name="Rokhsar D.S."/>
        </authorList>
    </citation>
    <scope>NUCLEOTIDE SEQUENCE</scope>
</reference>
<dbReference type="PANTHER" id="PTHR10199:SF100">
    <property type="entry name" value="THROMBOSPONDIN, ISOFORM A"/>
    <property type="match status" value="1"/>
</dbReference>
<dbReference type="EMBL" id="KB096867">
    <property type="protein sequence ID" value="ESO00747.1"/>
    <property type="molecule type" value="Genomic_DNA"/>
</dbReference>
<accession>T1G8R8</accession>
<evidence type="ECO:0000313" key="4">
    <source>
        <dbReference type="Proteomes" id="UP000015101"/>
    </source>
</evidence>
<reference evidence="2 4" key="2">
    <citation type="journal article" date="2013" name="Nature">
        <title>Insights into bilaterian evolution from three spiralian genomes.</title>
        <authorList>
            <person name="Simakov O."/>
            <person name="Marletaz F."/>
            <person name="Cho S.J."/>
            <person name="Edsinger-Gonzales E."/>
            <person name="Havlak P."/>
            <person name="Hellsten U."/>
            <person name="Kuo D.H."/>
            <person name="Larsson T."/>
            <person name="Lv J."/>
            <person name="Arendt D."/>
            <person name="Savage R."/>
            <person name="Osoegawa K."/>
            <person name="de Jong P."/>
            <person name="Grimwood J."/>
            <person name="Chapman J.A."/>
            <person name="Shapiro H."/>
            <person name="Aerts A."/>
            <person name="Otillar R.P."/>
            <person name="Terry A.Y."/>
            <person name="Boore J.L."/>
            <person name="Grigoriev I.V."/>
            <person name="Lindberg D.R."/>
            <person name="Seaver E.C."/>
            <person name="Weisblat D.A."/>
            <person name="Putnam N.H."/>
            <person name="Rokhsar D.S."/>
        </authorList>
    </citation>
    <scope>NUCLEOTIDE SEQUENCE</scope>
</reference>
<sequence length="163" mass="19226">QNDRRFYVVMWKKEHQTYWKQEPFRAVGDAGVQIKVVHSIEGPGEMMRNSLWHREGKEDETRNLFNDENKIGWQAKTSYRWELMHRPSIGLIRVKFFNDKRLIVDSGDLFDNTYRGGRVGLFCFSQSKVIWSDLVTRCNGQYLSVCVSVCVFVRVFVCVFVCE</sequence>
<dbReference type="GO" id="GO:0005576">
    <property type="term" value="C:extracellular region"/>
    <property type="evidence" value="ECO:0007669"/>
    <property type="project" value="InterPro"/>
</dbReference>
<dbReference type="InterPro" id="IPR013320">
    <property type="entry name" value="ConA-like_dom_sf"/>
</dbReference>
<evidence type="ECO:0000313" key="3">
    <source>
        <dbReference type="EnsemblMetazoa" id="HelroP93045"/>
    </source>
</evidence>
<dbReference type="FunFam" id="2.60.120.200:FF:000556">
    <property type="entry name" value="Uncharacterized protein"/>
    <property type="match status" value="1"/>
</dbReference>
<dbReference type="CTD" id="20217465"/>
<dbReference type="EMBL" id="AMQM01011817">
    <property type="status" value="NOT_ANNOTATED_CDS"/>
    <property type="molecule type" value="Genomic_DNA"/>
</dbReference>
<dbReference type="EnsemblMetazoa" id="HelroT93045">
    <property type="protein sequence ID" value="HelroP93045"/>
    <property type="gene ID" value="HelroG93045"/>
</dbReference>
<dbReference type="GeneID" id="20217465"/>
<dbReference type="PROSITE" id="PS51236">
    <property type="entry name" value="TSP_CTER"/>
    <property type="match status" value="1"/>
</dbReference>